<protein>
    <submittedName>
        <fullName evidence="6">LysR family transcriptional regulator ArgP</fullName>
    </submittedName>
</protein>
<dbReference type="RefSeq" id="WP_342628041.1">
    <property type="nucleotide sequence ID" value="NZ_CP152276.1"/>
</dbReference>
<evidence type="ECO:0000256" key="2">
    <source>
        <dbReference type="ARBA" id="ARBA00023015"/>
    </source>
</evidence>
<evidence type="ECO:0000256" key="1">
    <source>
        <dbReference type="ARBA" id="ARBA00009437"/>
    </source>
</evidence>
<dbReference type="PANTHER" id="PTHR30579:SF2">
    <property type="entry name" value="HTH-TYPE TRANSCRIPTIONAL REGULATOR ARGP"/>
    <property type="match status" value="1"/>
</dbReference>
<dbReference type="InterPro" id="IPR017685">
    <property type="entry name" value="ArgP"/>
</dbReference>
<dbReference type="InterPro" id="IPR000847">
    <property type="entry name" value="LysR_HTH_N"/>
</dbReference>
<gene>
    <name evidence="6" type="ORF">AAC691_18680</name>
</gene>
<dbReference type="PANTHER" id="PTHR30579">
    <property type="entry name" value="TRANSCRIPTIONAL REGULATOR"/>
    <property type="match status" value="1"/>
</dbReference>
<evidence type="ECO:0000259" key="5">
    <source>
        <dbReference type="PROSITE" id="PS50931"/>
    </source>
</evidence>
<keyword evidence="4" id="KW-0804">Transcription</keyword>
<dbReference type="InterPro" id="IPR036388">
    <property type="entry name" value="WH-like_DNA-bd_sf"/>
</dbReference>
<dbReference type="Proteomes" id="UP001449795">
    <property type="component" value="Chromosome"/>
</dbReference>
<keyword evidence="3" id="KW-0238">DNA-binding</keyword>
<dbReference type="Gene3D" id="1.10.10.10">
    <property type="entry name" value="Winged helix-like DNA-binding domain superfamily/Winged helix DNA-binding domain"/>
    <property type="match status" value="1"/>
</dbReference>
<accession>A0ABZ3D3C7</accession>
<dbReference type="SUPFAM" id="SSF46785">
    <property type="entry name" value="Winged helix' DNA-binding domain"/>
    <property type="match status" value="1"/>
</dbReference>
<dbReference type="Gene3D" id="3.40.190.290">
    <property type="match status" value="1"/>
</dbReference>
<evidence type="ECO:0000256" key="4">
    <source>
        <dbReference type="ARBA" id="ARBA00023163"/>
    </source>
</evidence>
<dbReference type="PROSITE" id="PS50931">
    <property type="entry name" value="HTH_LYSR"/>
    <property type="match status" value="1"/>
</dbReference>
<comment type="similarity">
    <text evidence="1">Belongs to the LysR transcriptional regulatory family.</text>
</comment>
<keyword evidence="7" id="KW-1185">Reference proteome</keyword>
<dbReference type="Pfam" id="PF00126">
    <property type="entry name" value="HTH_1"/>
    <property type="match status" value="1"/>
</dbReference>
<evidence type="ECO:0000313" key="7">
    <source>
        <dbReference type="Proteomes" id="UP001449795"/>
    </source>
</evidence>
<sequence length="303" mass="32450">MLDYAALAALAAVVREGSFERAAGALGVTPSAVSQRVRALEERMGAILVVRGQPCTATPVGARLCAHVEHVRLLEGEMASALPGLAELLPAAGPPTIRVAVNADSLATWLVPAMAAFARRGDRLVDLVVAGEDHTAERLRSGDVLAAVTTDRTPVQGCRTVPLGALRYVATASPDFMARWFAHGVDTAALARAPMLRFDRQDHLQERWMATLGTVPETLASRAPTHWLPSTNAFVDAALAGLGWCMNPLPMVAGYLAAGRLVSLMDQRFLNVPLYWQHVRIGTRLLDALTREVVAAARDSLLR</sequence>
<dbReference type="SUPFAM" id="SSF53850">
    <property type="entry name" value="Periplasmic binding protein-like II"/>
    <property type="match status" value="1"/>
</dbReference>
<dbReference type="Pfam" id="PF03466">
    <property type="entry name" value="LysR_substrate"/>
    <property type="match status" value="1"/>
</dbReference>
<dbReference type="NCBIfam" id="NF002964">
    <property type="entry name" value="PRK03635.1"/>
    <property type="match status" value="1"/>
</dbReference>
<dbReference type="NCBIfam" id="NF009888">
    <property type="entry name" value="PRK13348.1"/>
    <property type="match status" value="1"/>
</dbReference>
<dbReference type="InterPro" id="IPR050176">
    <property type="entry name" value="LTTR"/>
</dbReference>
<keyword evidence="2" id="KW-0805">Transcription regulation</keyword>
<feature type="domain" description="HTH lysR-type" evidence="5">
    <location>
        <begin position="2"/>
        <end position="58"/>
    </location>
</feature>
<evidence type="ECO:0000256" key="3">
    <source>
        <dbReference type="ARBA" id="ARBA00023125"/>
    </source>
</evidence>
<dbReference type="InterPro" id="IPR036390">
    <property type="entry name" value="WH_DNA-bd_sf"/>
</dbReference>
<evidence type="ECO:0000313" key="6">
    <source>
        <dbReference type="EMBL" id="XAE42262.1"/>
    </source>
</evidence>
<dbReference type="EMBL" id="CP152276">
    <property type="protein sequence ID" value="XAE42262.1"/>
    <property type="molecule type" value="Genomic_DNA"/>
</dbReference>
<proteinExistence type="inferred from homology"/>
<reference evidence="6 7" key="1">
    <citation type="submission" date="2024-04" db="EMBL/GenBank/DDBJ databases">
        <title>Complete genome sequence of Nguyenibacter vanlangesis HBCM-1154, a strain capable of nitrogen fixation, IAA production, and phosphorus solubilization isolated from sugarcane soil.</title>
        <authorList>
            <person name="MY HANH P."/>
        </authorList>
    </citation>
    <scope>NUCLEOTIDE SEQUENCE [LARGE SCALE GENOMIC DNA]</scope>
    <source>
        <strain evidence="6 7">HBCM 1154</strain>
    </source>
</reference>
<organism evidence="6 7">
    <name type="scientific">Nguyenibacter vanlangensis</name>
    <dbReference type="NCBI Taxonomy" id="1216886"/>
    <lineage>
        <taxon>Bacteria</taxon>
        <taxon>Pseudomonadati</taxon>
        <taxon>Pseudomonadota</taxon>
        <taxon>Alphaproteobacteria</taxon>
        <taxon>Acetobacterales</taxon>
        <taxon>Acetobacteraceae</taxon>
        <taxon>Nguyenibacter</taxon>
    </lineage>
</organism>
<name>A0ABZ3D3C7_9PROT</name>
<dbReference type="NCBIfam" id="TIGR03298">
    <property type="entry name" value="argP"/>
    <property type="match status" value="1"/>
</dbReference>
<dbReference type="InterPro" id="IPR005119">
    <property type="entry name" value="LysR_subst-bd"/>
</dbReference>